<dbReference type="InterPro" id="IPR025857">
    <property type="entry name" value="MacB_PCD"/>
</dbReference>
<dbReference type="GO" id="GO:0022857">
    <property type="term" value="F:transmembrane transporter activity"/>
    <property type="evidence" value="ECO:0007669"/>
    <property type="project" value="TreeGrafter"/>
</dbReference>
<evidence type="ECO:0000256" key="7">
    <source>
        <dbReference type="SAM" id="Phobius"/>
    </source>
</evidence>
<keyword evidence="11" id="KW-1185">Reference proteome</keyword>
<gene>
    <name evidence="10" type="ORF">XTALMG727_2004</name>
</gene>
<evidence type="ECO:0000313" key="11">
    <source>
        <dbReference type="Proteomes" id="UP000046187"/>
    </source>
</evidence>
<keyword evidence="3 7" id="KW-0812">Transmembrane</keyword>
<evidence type="ECO:0000256" key="6">
    <source>
        <dbReference type="ARBA" id="ARBA00038076"/>
    </source>
</evidence>
<reference evidence="11" key="1">
    <citation type="submission" date="2015-07" db="EMBL/GenBank/DDBJ databases">
        <authorList>
            <person name="Wibberg D."/>
        </authorList>
    </citation>
    <scope>NUCLEOTIDE SEQUENCE [LARGE SCALE GENOMIC DNA]</scope>
</reference>
<feature type="transmembrane region" description="Helical" evidence="7">
    <location>
        <begin position="283"/>
        <end position="312"/>
    </location>
</feature>
<dbReference type="PANTHER" id="PTHR30572:SF4">
    <property type="entry name" value="ABC TRANSPORTER PERMEASE YTRF"/>
    <property type="match status" value="1"/>
</dbReference>
<dbReference type="Proteomes" id="UP000046187">
    <property type="component" value="Unassembled WGS sequence"/>
</dbReference>
<dbReference type="RefSeq" id="WP_053835254.1">
    <property type="nucleotide sequence ID" value="NZ_CXOI01000032.1"/>
</dbReference>
<dbReference type="AlphaFoldDB" id="A0A0K2ZTA9"/>
<dbReference type="InterPro" id="IPR050250">
    <property type="entry name" value="Macrolide_Exporter_MacB"/>
</dbReference>
<evidence type="ECO:0000256" key="1">
    <source>
        <dbReference type="ARBA" id="ARBA00004651"/>
    </source>
</evidence>
<dbReference type="GO" id="GO:0005886">
    <property type="term" value="C:plasma membrane"/>
    <property type="evidence" value="ECO:0007669"/>
    <property type="project" value="UniProtKB-SubCell"/>
</dbReference>
<keyword evidence="4 7" id="KW-1133">Transmembrane helix</keyword>
<evidence type="ECO:0000259" key="8">
    <source>
        <dbReference type="Pfam" id="PF02687"/>
    </source>
</evidence>
<protein>
    <submittedName>
        <fullName evidence="10">ABC transporter permease</fullName>
    </submittedName>
</protein>
<feature type="domain" description="MacB-like periplasmic core" evidence="9">
    <location>
        <begin position="60"/>
        <end position="207"/>
    </location>
</feature>
<keyword evidence="2" id="KW-1003">Cell membrane</keyword>
<dbReference type="EMBL" id="CXOI01000032">
    <property type="protein sequence ID" value="CTP87389.1"/>
    <property type="molecule type" value="Genomic_DNA"/>
</dbReference>
<feature type="domain" description="ABC3 transporter permease C-terminal" evidence="8">
    <location>
        <begin position="293"/>
        <end position="400"/>
    </location>
</feature>
<feature type="transmembrane region" description="Helical" evidence="7">
    <location>
        <begin position="20"/>
        <end position="41"/>
    </location>
</feature>
<evidence type="ECO:0000256" key="5">
    <source>
        <dbReference type="ARBA" id="ARBA00023136"/>
    </source>
</evidence>
<evidence type="ECO:0000256" key="4">
    <source>
        <dbReference type="ARBA" id="ARBA00022989"/>
    </source>
</evidence>
<comment type="similarity">
    <text evidence="6">Belongs to the ABC-4 integral membrane protein family.</text>
</comment>
<evidence type="ECO:0000256" key="3">
    <source>
        <dbReference type="ARBA" id="ARBA00022692"/>
    </source>
</evidence>
<evidence type="ECO:0000313" key="10">
    <source>
        <dbReference type="EMBL" id="CTP87389.1"/>
    </source>
</evidence>
<dbReference type="Pfam" id="PF02687">
    <property type="entry name" value="FtsX"/>
    <property type="match status" value="1"/>
</dbReference>
<evidence type="ECO:0000256" key="2">
    <source>
        <dbReference type="ARBA" id="ARBA00022475"/>
    </source>
</evidence>
<proteinExistence type="inferred from homology"/>
<dbReference type="InterPro" id="IPR003838">
    <property type="entry name" value="ABC3_permease_C"/>
</dbReference>
<feature type="transmembrane region" description="Helical" evidence="7">
    <location>
        <begin position="373"/>
        <end position="393"/>
    </location>
</feature>
<accession>A0A0K2ZTA9</accession>
<comment type="subcellular location">
    <subcellularLocation>
        <location evidence="1">Cell membrane</location>
        <topology evidence="1">Multi-pass membrane protein</topology>
    </subcellularLocation>
</comment>
<dbReference type="Pfam" id="PF12704">
    <property type="entry name" value="MacB_PCD"/>
    <property type="match status" value="1"/>
</dbReference>
<evidence type="ECO:0000259" key="9">
    <source>
        <dbReference type="Pfam" id="PF12704"/>
    </source>
</evidence>
<organism evidence="10 11">
    <name type="scientific">Xanthomonas graminis pv. arrhenatheri LMG 727</name>
    <dbReference type="NCBI Taxonomy" id="1195923"/>
    <lineage>
        <taxon>Bacteria</taxon>
        <taxon>Pseudomonadati</taxon>
        <taxon>Pseudomonadota</taxon>
        <taxon>Gammaproteobacteria</taxon>
        <taxon>Lysobacterales</taxon>
        <taxon>Lysobacteraceae</taxon>
        <taxon>Xanthomonas</taxon>
        <taxon>Xanthomonas translucens group</taxon>
        <taxon>Xanthomonas graminis</taxon>
    </lineage>
</organism>
<name>A0A0K2ZTA9_9XANT</name>
<keyword evidence="5 7" id="KW-0472">Membrane</keyword>
<sequence length="410" mass="43471">MNLPIRPILSSLHHHRLTAALLMLQVALTCAFVANAVFLIGGRIERLRTPSGLPEDELSLISVRGLQGGGNAQAQQQADLLALRSIPGVKAATAFGFSTPLSGGANDYGGCADRQALERASAQRSMEAAGCIQATYYTGSPGFVQAMGARLIAGRDFHADDYSTAAPSALIVTRTLAQQLWPGQPAVGKTLYGDSQVTVVGVVDDLLRPTLRNAAIDHLVALSPQLPAGNQTQYLLRSAAQDRNRVLAAAAGALAKAGPLRMIPNEGRRSFAQLRQRYFQHDASMIGLLLAATTGLLFVTALGIGGLASFWVQQRTRQIGIRRAIGASRRDIRRYFQTENLLIVGSGSVLGMALAVLLNQALMRHYDLSRLPLGYVAAAAMALLSLGQLAVLWPAQRAAAVPPAVATRST</sequence>
<feature type="transmembrane region" description="Helical" evidence="7">
    <location>
        <begin position="340"/>
        <end position="361"/>
    </location>
</feature>
<dbReference type="PANTHER" id="PTHR30572">
    <property type="entry name" value="MEMBRANE COMPONENT OF TRANSPORTER-RELATED"/>
    <property type="match status" value="1"/>
</dbReference>